<protein>
    <submittedName>
        <fullName evidence="3">Uncharacterized protein</fullName>
    </submittedName>
</protein>
<keyword evidence="2" id="KW-0472">Membrane</keyword>
<feature type="region of interest" description="Disordered" evidence="1">
    <location>
        <begin position="101"/>
        <end position="137"/>
    </location>
</feature>
<sequence>MYAVYKSSKGGISSCPTFPPAAATAAVAVILMMSTINCCAAAVLAKGNATYDRYCINGGVADENCLIAEDMDLEFLMDSHVSRMLADAKPHPVSGATEIQGSAIQPCGETRPGEPNCMDGAVSRPKGLSTYDKNPPL</sequence>
<dbReference type="OrthoDB" id="962252at2759"/>
<evidence type="ECO:0000256" key="1">
    <source>
        <dbReference type="SAM" id="MobiDB-lite"/>
    </source>
</evidence>
<gene>
    <name evidence="3" type="ORF">TorRG33x02_249070</name>
</gene>
<reference evidence="4" key="1">
    <citation type="submission" date="2016-06" db="EMBL/GenBank/DDBJ databases">
        <title>Parallel loss of symbiosis genes in relatives of nitrogen-fixing non-legume Parasponia.</title>
        <authorList>
            <person name="Van Velzen R."/>
            <person name="Holmer R."/>
            <person name="Bu F."/>
            <person name="Rutten L."/>
            <person name="Van Zeijl A."/>
            <person name="Liu W."/>
            <person name="Santuari L."/>
            <person name="Cao Q."/>
            <person name="Sharma T."/>
            <person name="Shen D."/>
            <person name="Roswanjaya Y."/>
            <person name="Wardhani T."/>
            <person name="Kalhor M.S."/>
            <person name="Jansen J."/>
            <person name="Van den Hoogen J."/>
            <person name="Gungor B."/>
            <person name="Hartog M."/>
            <person name="Hontelez J."/>
            <person name="Verver J."/>
            <person name="Yang W.-C."/>
            <person name="Schijlen E."/>
            <person name="Repin R."/>
            <person name="Schilthuizen M."/>
            <person name="Schranz E."/>
            <person name="Heidstra R."/>
            <person name="Miyata K."/>
            <person name="Fedorova E."/>
            <person name="Kohlen W."/>
            <person name="Bisseling T."/>
            <person name="Smit S."/>
            <person name="Geurts R."/>
        </authorList>
    </citation>
    <scope>NUCLEOTIDE SEQUENCE [LARGE SCALE GENOMIC DNA]</scope>
    <source>
        <strain evidence="4">cv. RG33-2</strain>
    </source>
</reference>
<accession>A0A2P5DK22</accession>
<dbReference type="EMBL" id="JXTC01000265">
    <property type="protein sequence ID" value="PON73649.1"/>
    <property type="molecule type" value="Genomic_DNA"/>
</dbReference>
<evidence type="ECO:0000313" key="3">
    <source>
        <dbReference type="EMBL" id="PON73649.1"/>
    </source>
</evidence>
<proteinExistence type="predicted"/>
<comment type="caution">
    <text evidence="3">The sequence shown here is derived from an EMBL/GenBank/DDBJ whole genome shotgun (WGS) entry which is preliminary data.</text>
</comment>
<keyword evidence="2" id="KW-1133">Transmembrane helix</keyword>
<keyword evidence="2" id="KW-0812">Transmembrane</keyword>
<evidence type="ECO:0000313" key="4">
    <source>
        <dbReference type="Proteomes" id="UP000237000"/>
    </source>
</evidence>
<keyword evidence="4" id="KW-1185">Reference proteome</keyword>
<dbReference type="AlphaFoldDB" id="A0A2P5DK22"/>
<dbReference type="InParanoid" id="A0A2P5DK22"/>
<evidence type="ECO:0000256" key="2">
    <source>
        <dbReference type="SAM" id="Phobius"/>
    </source>
</evidence>
<dbReference type="Proteomes" id="UP000237000">
    <property type="component" value="Unassembled WGS sequence"/>
</dbReference>
<organism evidence="3 4">
    <name type="scientific">Trema orientale</name>
    <name type="common">Charcoal tree</name>
    <name type="synonym">Celtis orientalis</name>
    <dbReference type="NCBI Taxonomy" id="63057"/>
    <lineage>
        <taxon>Eukaryota</taxon>
        <taxon>Viridiplantae</taxon>
        <taxon>Streptophyta</taxon>
        <taxon>Embryophyta</taxon>
        <taxon>Tracheophyta</taxon>
        <taxon>Spermatophyta</taxon>
        <taxon>Magnoliopsida</taxon>
        <taxon>eudicotyledons</taxon>
        <taxon>Gunneridae</taxon>
        <taxon>Pentapetalae</taxon>
        <taxon>rosids</taxon>
        <taxon>fabids</taxon>
        <taxon>Rosales</taxon>
        <taxon>Cannabaceae</taxon>
        <taxon>Trema</taxon>
    </lineage>
</organism>
<name>A0A2P5DK22_TREOI</name>
<feature type="transmembrane region" description="Helical" evidence="2">
    <location>
        <begin position="20"/>
        <end position="44"/>
    </location>
</feature>